<keyword evidence="2" id="KW-0378">Hydrolase</keyword>
<protein>
    <submittedName>
        <fullName evidence="2">HNH endonuclease</fullName>
    </submittedName>
</protein>
<proteinExistence type="predicted"/>
<evidence type="ECO:0000313" key="3">
    <source>
        <dbReference type="Proteomes" id="UP000595374"/>
    </source>
</evidence>
<dbReference type="Proteomes" id="UP000595374">
    <property type="component" value="Chromosome"/>
</dbReference>
<dbReference type="CDD" id="cd00085">
    <property type="entry name" value="HNHc"/>
    <property type="match status" value="1"/>
</dbReference>
<dbReference type="GO" id="GO:0004519">
    <property type="term" value="F:endonuclease activity"/>
    <property type="evidence" value="ECO:0007669"/>
    <property type="project" value="UniProtKB-KW"/>
</dbReference>
<evidence type="ECO:0000313" key="2">
    <source>
        <dbReference type="EMBL" id="QQB15666.1"/>
    </source>
</evidence>
<organism evidence="2 3">
    <name type="scientific">Brevibacterium casei</name>
    <dbReference type="NCBI Taxonomy" id="33889"/>
    <lineage>
        <taxon>Bacteria</taxon>
        <taxon>Bacillati</taxon>
        <taxon>Actinomycetota</taxon>
        <taxon>Actinomycetes</taxon>
        <taxon>Micrococcales</taxon>
        <taxon>Brevibacteriaceae</taxon>
        <taxon>Brevibacterium</taxon>
    </lineage>
</organism>
<feature type="compositionally biased region" description="Basic and acidic residues" evidence="1">
    <location>
        <begin position="13"/>
        <end position="23"/>
    </location>
</feature>
<evidence type="ECO:0000256" key="1">
    <source>
        <dbReference type="SAM" id="MobiDB-lite"/>
    </source>
</evidence>
<gene>
    <name evidence="2" type="ORF">I6H47_07005</name>
</gene>
<dbReference type="RefSeq" id="WP_198500612.1">
    <property type="nucleotide sequence ID" value="NZ_CP065989.1"/>
</dbReference>
<feature type="compositionally biased region" description="Polar residues" evidence="1">
    <location>
        <begin position="372"/>
        <end position="384"/>
    </location>
</feature>
<feature type="region of interest" description="Disordered" evidence="1">
    <location>
        <begin position="368"/>
        <end position="403"/>
    </location>
</feature>
<feature type="region of interest" description="Disordered" evidence="1">
    <location>
        <begin position="96"/>
        <end position="119"/>
    </location>
</feature>
<sequence>MEDTTESALSADEPGRTPSRLDIDPSSPYAEAVAFYTASDRAQITAFEVTAKLFLADVIAHLNLLNPDPDRPYEHASFSQTVRRFAKSAGCTADSVTADDAEDASAGTPGTTSAKLPGFPRFRPTQTFDGWVHMHSHSEDIAELTSILGTTIGSTYAHVTHAMTLIHGLPKFHARCLAGEFTIEHVIAATRQCENVHFSLLPVIDEYLCQRRPDVTIQTFKKSLSMKIGILQPPEDRTQTAHERRRVSLMTNPDGSACMMLTGSSAELQACYLRIEAFAKAIRNGNTAAFADQLPDGACLDDLRGIDALMFDILTSSVPQLRVQVRARDTETGSTTTRDIPLDLENVQTVDDMAAAIHTAIGIDSADGMNPAASTVSAADNEGSTGEPERSGTEGIVDSGDSAASLNVGVDGTVAHTDTTPEDRKLKPSTGIRMTRLDGIECDEQGRVAFSLVLVSPTAPYWLAGQARMMITVPCMSLMGDSDLPGTFSDGTPVPADTARMIAGNCSSWMRILTDPATGTPIDAKATSYYIPEGVRNTLVSQWQWCSTPGCRRRAESSQIDHIIPFNHDDPAAGGLTVFGNLHPMCEQHHQGKTDGRYSVRMNRPGVLEYTFAHGTRVTTVPGDNPVNTENARIIETRRDAVSSDHAGSTDQSDTSDHSATPDPELEAPDPSPPQADSTTPAPGEVRISRDCPGPAADRGSPGWAKRTGSIQRKNPAKQEWVWDNGEPPPF</sequence>
<dbReference type="InterPro" id="IPR003615">
    <property type="entry name" value="HNH_nuc"/>
</dbReference>
<feature type="region of interest" description="Disordered" evidence="1">
    <location>
        <begin position="636"/>
        <end position="731"/>
    </location>
</feature>
<accession>A0A7T4DKQ3</accession>
<dbReference type="EMBL" id="CP065989">
    <property type="protein sequence ID" value="QQB15666.1"/>
    <property type="molecule type" value="Genomic_DNA"/>
</dbReference>
<name>A0A7T4DKQ3_9MICO</name>
<keyword evidence="2" id="KW-0540">Nuclease</keyword>
<feature type="region of interest" description="Disordered" evidence="1">
    <location>
        <begin position="1"/>
        <end position="24"/>
    </location>
</feature>
<dbReference type="AlphaFoldDB" id="A0A7T4DKQ3"/>
<reference evidence="2 3" key="1">
    <citation type="submission" date="2020-12" db="EMBL/GenBank/DDBJ databases">
        <title>FDA dAtabase for Regulatory Grade micrObial Sequences (FDA-ARGOS): Supporting development and validation of Infectious Disease Dx tests.</title>
        <authorList>
            <person name="Sproer C."/>
            <person name="Gronow S."/>
            <person name="Severitt S."/>
            <person name="Schroder I."/>
            <person name="Tallon L."/>
            <person name="Sadzewicz L."/>
            <person name="Zhao X."/>
            <person name="Boylan J."/>
            <person name="Ott S."/>
            <person name="Bowen H."/>
            <person name="Vavikolanu K."/>
            <person name="Mehta A."/>
            <person name="Aluvathingal J."/>
            <person name="Nadendla S."/>
            <person name="Lowell S."/>
            <person name="Myers T."/>
            <person name="Yan Y."/>
            <person name="Sichtig H."/>
        </authorList>
    </citation>
    <scope>NUCLEOTIDE SEQUENCE [LARGE SCALE GENOMIC DNA]</scope>
    <source>
        <strain evidence="2 3">FDAARGOS_990</strain>
    </source>
</reference>
<keyword evidence="2" id="KW-0255">Endonuclease</keyword>